<sequence length="453" mass="50184">MVAQSEYLTVSLLTRYIKRKYDLDPYLAKVYLSGEISNFRQRPGHQYFSLKDDNAKINAVMFAGNFAKLKFRPEEGMKVLVVGRITLYERSGEYQIVIEKMEPDGVGALYAALEQLKQKLSAEGLFDRNKRPLPLFPKRVAVITSPSGAVIQDIMTTVARRYPILQLTLFPAQVQGEQAAPSLVKQLAKVKAMGGFDALIIGRGGGSIEDLWPFNEESVARALIDMPMPIVSSVGHETDTTITDFIADHRAATPTAAAELVTPIKLSDALTRLGEDRLRVQAAMNQQLTVLRERLTRIQNAVVLTQPQRLYDQYLQTLDQFSMRRDRAMQTQLQGADRRLRLAQAKLQATRPAERVANAQQQVAGQTRQLQLAIAARLQQAGQQLAAQAAALDHLSPLRILARGYGYVTDDTGALQSHAAAMHVGDRAQVHLQDGVLEVTVDQITQSGKAEDQ</sequence>
<feature type="domain" description="OB-fold nucleic acid binding" evidence="8">
    <location>
        <begin position="8"/>
        <end position="102"/>
    </location>
</feature>
<dbReference type="PANTHER" id="PTHR30008">
    <property type="entry name" value="EXODEOXYRIBONUCLEASE 7 LARGE SUBUNIT"/>
    <property type="match status" value="1"/>
</dbReference>
<dbReference type="Proteomes" id="UP001597196">
    <property type="component" value="Unassembled WGS sequence"/>
</dbReference>
<accession>A0ABW4CIF2</accession>
<comment type="catalytic activity">
    <reaction evidence="5 6">
        <text>Exonucleolytic cleavage in either 5'- to 3'- or 3'- to 5'-direction to yield nucleoside 5'-phosphates.</text>
        <dbReference type="EC" id="3.1.11.6"/>
    </reaction>
</comment>
<dbReference type="RefSeq" id="WP_203628137.1">
    <property type="nucleotide sequence ID" value="NZ_BOLQ01000019.1"/>
</dbReference>
<evidence type="ECO:0000256" key="1">
    <source>
        <dbReference type="ARBA" id="ARBA00022490"/>
    </source>
</evidence>
<evidence type="ECO:0000256" key="2">
    <source>
        <dbReference type="ARBA" id="ARBA00022722"/>
    </source>
</evidence>
<comment type="subunit">
    <text evidence="5">Heterooligomer composed of large and small subunits.</text>
</comment>
<comment type="caution">
    <text evidence="9">The sequence shown here is derived from an EMBL/GenBank/DDBJ whole genome shotgun (WGS) entry which is preliminary data.</text>
</comment>
<keyword evidence="10" id="KW-1185">Reference proteome</keyword>
<dbReference type="CDD" id="cd04489">
    <property type="entry name" value="ExoVII_LU_OBF"/>
    <property type="match status" value="1"/>
</dbReference>
<evidence type="ECO:0000313" key="9">
    <source>
        <dbReference type="EMBL" id="MFD1429921.1"/>
    </source>
</evidence>
<proteinExistence type="inferred from homology"/>
<dbReference type="NCBIfam" id="TIGR00237">
    <property type="entry name" value="xseA"/>
    <property type="match status" value="1"/>
</dbReference>
<dbReference type="HAMAP" id="MF_00378">
    <property type="entry name" value="Exonuc_7_L"/>
    <property type="match status" value="1"/>
</dbReference>
<dbReference type="EMBL" id="JBHTOC010000008">
    <property type="protein sequence ID" value="MFD1429921.1"/>
    <property type="molecule type" value="Genomic_DNA"/>
</dbReference>
<evidence type="ECO:0000259" key="7">
    <source>
        <dbReference type="Pfam" id="PF02601"/>
    </source>
</evidence>
<dbReference type="Pfam" id="PF02601">
    <property type="entry name" value="Exonuc_VII_L"/>
    <property type="match status" value="1"/>
</dbReference>
<evidence type="ECO:0000256" key="3">
    <source>
        <dbReference type="ARBA" id="ARBA00022801"/>
    </source>
</evidence>
<dbReference type="InterPro" id="IPR025824">
    <property type="entry name" value="OB-fold_nuc-bd_dom"/>
</dbReference>
<evidence type="ECO:0000256" key="5">
    <source>
        <dbReference type="HAMAP-Rule" id="MF_00378"/>
    </source>
</evidence>
<gene>
    <name evidence="5 9" type="primary">xseA</name>
    <name evidence="9" type="ORF">ACFQ4P_06635</name>
</gene>
<dbReference type="Pfam" id="PF13742">
    <property type="entry name" value="tRNA_anti_2"/>
    <property type="match status" value="1"/>
</dbReference>
<keyword evidence="3 5" id="KW-0378">Hydrolase</keyword>
<keyword evidence="2 5" id="KW-0540">Nuclease</keyword>
<evidence type="ECO:0000313" key="10">
    <source>
        <dbReference type="Proteomes" id="UP001597196"/>
    </source>
</evidence>
<dbReference type="InterPro" id="IPR003753">
    <property type="entry name" value="Exonuc_VII_L"/>
</dbReference>
<evidence type="ECO:0000259" key="8">
    <source>
        <dbReference type="Pfam" id="PF13742"/>
    </source>
</evidence>
<keyword evidence="1 5" id="KW-0963">Cytoplasm</keyword>
<dbReference type="PANTHER" id="PTHR30008:SF0">
    <property type="entry name" value="EXODEOXYRIBONUCLEASE 7 LARGE SUBUNIT"/>
    <property type="match status" value="1"/>
</dbReference>
<name>A0ABW4CIF2_9LACO</name>
<comment type="similarity">
    <text evidence="5 6">Belongs to the XseA family.</text>
</comment>
<comment type="subcellular location">
    <subcellularLocation>
        <location evidence="5 6">Cytoplasm</location>
    </subcellularLocation>
</comment>
<dbReference type="InterPro" id="IPR020579">
    <property type="entry name" value="Exonuc_VII_lsu_C"/>
</dbReference>
<dbReference type="GO" id="GO:0008855">
    <property type="term" value="F:exodeoxyribonuclease VII activity"/>
    <property type="evidence" value="ECO:0007669"/>
    <property type="project" value="UniProtKB-EC"/>
</dbReference>
<dbReference type="EC" id="3.1.11.6" evidence="5"/>
<keyword evidence="4 5" id="KW-0269">Exonuclease</keyword>
<feature type="domain" description="Exonuclease VII large subunit C-terminal" evidence="7">
    <location>
        <begin position="128"/>
        <end position="439"/>
    </location>
</feature>
<organism evidence="9 10">
    <name type="scientific">Lacticaseibacillus mingshuiensis</name>
    <dbReference type="NCBI Taxonomy" id="2799574"/>
    <lineage>
        <taxon>Bacteria</taxon>
        <taxon>Bacillati</taxon>
        <taxon>Bacillota</taxon>
        <taxon>Bacilli</taxon>
        <taxon>Lactobacillales</taxon>
        <taxon>Lactobacillaceae</taxon>
        <taxon>Lacticaseibacillus</taxon>
    </lineage>
</organism>
<evidence type="ECO:0000256" key="4">
    <source>
        <dbReference type="ARBA" id="ARBA00022839"/>
    </source>
</evidence>
<protein>
    <recommendedName>
        <fullName evidence="5">Exodeoxyribonuclease 7 large subunit</fullName>
        <ecNumber evidence="5">3.1.11.6</ecNumber>
    </recommendedName>
    <alternativeName>
        <fullName evidence="5">Exodeoxyribonuclease VII large subunit</fullName>
        <shortName evidence="5">Exonuclease VII large subunit</shortName>
    </alternativeName>
</protein>
<evidence type="ECO:0000256" key="6">
    <source>
        <dbReference type="RuleBase" id="RU004355"/>
    </source>
</evidence>
<comment type="function">
    <text evidence="5">Bidirectionally degrades single-stranded DNA into large acid-insoluble oligonucleotides, which are then degraded further into small acid-soluble oligonucleotides.</text>
</comment>
<reference evidence="10" key="1">
    <citation type="journal article" date="2019" name="Int. J. Syst. Evol. Microbiol.">
        <title>The Global Catalogue of Microorganisms (GCM) 10K type strain sequencing project: providing services to taxonomists for standard genome sequencing and annotation.</title>
        <authorList>
            <consortium name="The Broad Institute Genomics Platform"/>
            <consortium name="The Broad Institute Genome Sequencing Center for Infectious Disease"/>
            <person name="Wu L."/>
            <person name="Ma J."/>
        </authorList>
    </citation>
    <scope>NUCLEOTIDE SEQUENCE [LARGE SCALE GENOMIC DNA]</scope>
    <source>
        <strain evidence="10">CCM 8980</strain>
    </source>
</reference>